<reference evidence="3 4" key="1">
    <citation type="submission" date="2013-07" db="EMBL/GenBank/DDBJ databases">
        <title>Comparative Genomic and Metabolomic Analysis of Twelve Strains of Pseudoalteromonas luteoviolacea.</title>
        <authorList>
            <person name="Vynne N.G."/>
            <person name="Mansson M."/>
            <person name="Gram L."/>
        </authorList>
    </citation>
    <scope>NUCLEOTIDE SEQUENCE [LARGE SCALE GENOMIC DNA]</scope>
    <source>
        <strain evidence="3 4">H33</strain>
    </source>
</reference>
<dbReference type="InterPro" id="IPR039426">
    <property type="entry name" value="TonB-dep_rcpt-like"/>
</dbReference>
<evidence type="ECO:0000256" key="2">
    <source>
        <dbReference type="SAM" id="SignalP"/>
    </source>
</evidence>
<dbReference type="PATRIC" id="fig|1365251.3.peg.4058"/>
<keyword evidence="1 2" id="KW-0732">Signal</keyword>
<dbReference type="AlphaFoldDB" id="A0A167CHI0"/>
<sequence>MKAYCSTMVLLGFCANTFSITAAASDTKTTHQQQFAATHYDNDNLQALHGQNALEKVNQLPGFTLVQSNQQRGLSAAGGNVLINGANTVSKSESLSDILRQLPSDQIAAIHLYSAGHPFSTASQFNQLVNIITHSPKLGAHWQVRSKLTSAYHAYRPSELAAQIALPSEGWQHQLNVHYQDDRSQSTSQFQEIDAFGSMIEQGHEAFFEKRNGRLLSLTSQPDLVDSRLVFSTKAVLDDFQTEQNRDNSSPFLWRLDESESRSEYEMAVDWQKESHHKNQWQIIALHNRKLEHIHSATFDHAAIATPYQQHKTQQEQVVQLNITLPNTAYSPEFGIEISRNQLDAATNNDGDFEQAQVSEVRYQPYAAISSEINQQWQLYTRLNTERTVLKSRAKQNHKAQLGFIKPLIRLSYDPQSNWDMTITAQYQVDQLDFDDFVQSQDAEFNRAQSGNLTLRPSQFTELATQLNVQLFDSLFFNLNLYHQWQKDIHEFIQLPNGDTMIGNAGAAQKLGGALSATWDTSKWLTGSQFNLSYDFAHARFDDPLTGSRPTDGITPHDASVEFRQDGSTYNWGLELYLPLTETNYYIDEIYTEKDQIELSAFAEYQLSKRLRVRGAVATLNTAKYSYVQHYFDVNRLGRYTGTRRIDERVDPVVTLSLLGQL</sequence>
<dbReference type="PANTHER" id="PTHR30069:SF29">
    <property type="entry name" value="HEMOGLOBIN AND HEMOGLOBIN-HAPTOGLOBIN-BINDING PROTEIN 1-RELATED"/>
    <property type="match status" value="1"/>
</dbReference>
<comment type="caution">
    <text evidence="3">The sequence shown here is derived from an EMBL/GenBank/DDBJ whole genome shotgun (WGS) entry which is preliminary data.</text>
</comment>
<name>A0A167CHI0_9GAMM</name>
<evidence type="ECO:0000256" key="1">
    <source>
        <dbReference type="ARBA" id="ARBA00022729"/>
    </source>
</evidence>
<evidence type="ECO:0000313" key="4">
    <source>
        <dbReference type="Proteomes" id="UP000076503"/>
    </source>
</evidence>
<dbReference type="OrthoDB" id="6299257at2"/>
<feature type="signal peptide" evidence="2">
    <location>
        <begin position="1"/>
        <end position="24"/>
    </location>
</feature>
<dbReference type="SUPFAM" id="SSF56935">
    <property type="entry name" value="Porins"/>
    <property type="match status" value="1"/>
</dbReference>
<accession>A0A167CHI0</accession>
<dbReference type="RefSeq" id="WP_063363309.1">
    <property type="nucleotide sequence ID" value="NZ_AUXZ01000098.1"/>
</dbReference>
<evidence type="ECO:0000313" key="3">
    <source>
        <dbReference type="EMBL" id="KZN47664.1"/>
    </source>
</evidence>
<dbReference type="GO" id="GO:0015344">
    <property type="term" value="F:siderophore uptake transmembrane transporter activity"/>
    <property type="evidence" value="ECO:0007669"/>
    <property type="project" value="TreeGrafter"/>
</dbReference>
<dbReference type="GO" id="GO:0044718">
    <property type="term" value="P:siderophore transmembrane transport"/>
    <property type="evidence" value="ECO:0007669"/>
    <property type="project" value="TreeGrafter"/>
</dbReference>
<feature type="chain" id="PRO_5007884711" description="TonB-dependent receptor-like beta-barrel domain-containing protein" evidence="2">
    <location>
        <begin position="25"/>
        <end position="662"/>
    </location>
</feature>
<protein>
    <recommendedName>
        <fullName evidence="5">TonB-dependent receptor-like beta-barrel domain-containing protein</fullName>
    </recommendedName>
</protein>
<dbReference type="EMBL" id="AUXZ01000098">
    <property type="protein sequence ID" value="KZN47664.1"/>
    <property type="molecule type" value="Genomic_DNA"/>
</dbReference>
<evidence type="ECO:0008006" key="5">
    <source>
        <dbReference type="Google" id="ProtNLM"/>
    </source>
</evidence>
<gene>
    <name evidence="3" type="ORF">N476_22945</name>
</gene>
<organism evidence="3 4">
    <name type="scientific">Pseudoalteromonas luteoviolacea H33</name>
    <dbReference type="NCBI Taxonomy" id="1365251"/>
    <lineage>
        <taxon>Bacteria</taxon>
        <taxon>Pseudomonadati</taxon>
        <taxon>Pseudomonadota</taxon>
        <taxon>Gammaproteobacteria</taxon>
        <taxon>Alteromonadales</taxon>
        <taxon>Pseudoalteromonadaceae</taxon>
        <taxon>Pseudoalteromonas</taxon>
    </lineage>
</organism>
<dbReference type="PANTHER" id="PTHR30069">
    <property type="entry name" value="TONB-DEPENDENT OUTER MEMBRANE RECEPTOR"/>
    <property type="match status" value="1"/>
</dbReference>
<dbReference type="Proteomes" id="UP000076503">
    <property type="component" value="Unassembled WGS sequence"/>
</dbReference>
<proteinExistence type="predicted"/>